<dbReference type="EMBL" id="JBBMFM010000188">
    <property type="protein sequence ID" value="MEQ2428522.1"/>
    <property type="molecule type" value="Genomic_DNA"/>
</dbReference>
<gene>
    <name evidence="2" type="ORF">WMQ36_26535</name>
</gene>
<dbReference type="Proteomes" id="UP001454086">
    <property type="component" value="Unassembled WGS sequence"/>
</dbReference>
<sequence>MNHNKQNPLGIIAIFASLAEVFGTVVLKFLPNNIQMIFVWFVICFPVLIVLLFFFVLYKKPENFYSPDYYKNDNNFLQAIRQKLNILGNEVANDSTVPQDIREKVQQKIDLAQEQLSEIDIVNDEDKISLIIDGFRIEANTVKSFYRNVFDYLTANDIEFEQLVPFKTGNKRYLISKDGKHISGRAFFAPIIYDGYYIETHKSKIGAKSDIIKFLNALSLKVES</sequence>
<comment type="caution">
    <text evidence="2">The sequence shown here is derived from an EMBL/GenBank/DDBJ whole genome shotgun (WGS) entry which is preliminary data.</text>
</comment>
<accession>A0ABV1DDS1</accession>
<evidence type="ECO:0000313" key="2">
    <source>
        <dbReference type="EMBL" id="MEQ2428522.1"/>
    </source>
</evidence>
<evidence type="ECO:0000313" key="3">
    <source>
        <dbReference type="Proteomes" id="UP001454086"/>
    </source>
</evidence>
<keyword evidence="1" id="KW-0472">Membrane</keyword>
<dbReference type="RefSeq" id="WP_349118759.1">
    <property type="nucleotide sequence ID" value="NZ_JBBMFM010000188.1"/>
</dbReference>
<name>A0ABV1DDS1_9FIRM</name>
<feature type="transmembrane region" description="Helical" evidence="1">
    <location>
        <begin position="12"/>
        <end position="31"/>
    </location>
</feature>
<organism evidence="2 3">
    <name type="scientific">Enterocloster hominis</name>
    <name type="common">ex Hitch et al. 2024</name>
    <dbReference type="NCBI Taxonomy" id="1917870"/>
    <lineage>
        <taxon>Bacteria</taxon>
        <taxon>Bacillati</taxon>
        <taxon>Bacillota</taxon>
        <taxon>Clostridia</taxon>
        <taxon>Lachnospirales</taxon>
        <taxon>Lachnospiraceae</taxon>
        <taxon>Enterocloster</taxon>
    </lineage>
</organism>
<keyword evidence="1" id="KW-0812">Transmembrane</keyword>
<protein>
    <submittedName>
        <fullName evidence="2">Uncharacterized protein</fullName>
    </submittedName>
</protein>
<reference evidence="2 3" key="1">
    <citation type="submission" date="2024-03" db="EMBL/GenBank/DDBJ databases">
        <title>Human intestinal bacterial collection.</title>
        <authorList>
            <person name="Pauvert C."/>
            <person name="Hitch T.C.A."/>
            <person name="Clavel T."/>
        </authorList>
    </citation>
    <scope>NUCLEOTIDE SEQUENCE [LARGE SCALE GENOMIC DNA]</scope>
    <source>
        <strain evidence="2 3">CLA-SR-H021</strain>
    </source>
</reference>
<evidence type="ECO:0000256" key="1">
    <source>
        <dbReference type="SAM" id="Phobius"/>
    </source>
</evidence>
<feature type="transmembrane region" description="Helical" evidence="1">
    <location>
        <begin position="37"/>
        <end position="58"/>
    </location>
</feature>
<keyword evidence="1" id="KW-1133">Transmembrane helix</keyword>
<keyword evidence="3" id="KW-1185">Reference proteome</keyword>
<proteinExistence type="predicted"/>